<comment type="caution">
    <text evidence="3">The sequence shown here is derived from an EMBL/GenBank/DDBJ whole genome shotgun (WGS) entry which is preliminary data.</text>
</comment>
<dbReference type="PANTHER" id="PTHR45947">
    <property type="entry name" value="SULFOQUINOVOSYL TRANSFERASE SQD2"/>
    <property type="match status" value="1"/>
</dbReference>
<accession>A0A9D2FJN6</accession>
<keyword evidence="3" id="KW-0328">Glycosyltransferase</keyword>
<dbReference type="GO" id="GO:0016757">
    <property type="term" value="F:glycosyltransferase activity"/>
    <property type="evidence" value="ECO:0007669"/>
    <property type="project" value="UniProtKB-KW"/>
</dbReference>
<dbReference type="EC" id="2.4.-.-" evidence="3"/>
<evidence type="ECO:0000259" key="2">
    <source>
        <dbReference type="Pfam" id="PF13439"/>
    </source>
</evidence>
<dbReference type="Pfam" id="PF13439">
    <property type="entry name" value="Glyco_transf_4"/>
    <property type="match status" value="1"/>
</dbReference>
<dbReference type="PANTHER" id="PTHR45947:SF3">
    <property type="entry name" value="SULFOQUINOVOSYL TRANSFERASE SQD2"/>
    <property type="match status" value="1"/>
</dbReference>
<dbReference type="Gene3D" id="3.40.50.2000">
    <property type="entry name" value="Glycogen Phosphorylase B"/>
    <property type="match status" value="2"/>
</dbReference>
<protein>
    <submittedName>
        <fullName evidence="3">Glycosyltransferase</fullName>
        <ecNumber evidence="3">2.4.-.-</ecNumber>
    </submittedName>
</protein>
<reference evidence="3" key="2">
    <citation type="submission" date="2021-04" db="EMBL/GenBank/DDBJ databases">
        <authorList>
            <person name="Gilroy R."/>
        </authorList>
    </citation>
    <scope>NUCLEOTIDE SEQUENCE</scope>
    <source>
        <strain evidence="3">CHK188-11489</strain>
    </source>
</reference>
<reference evidence="3" key="1">
    <citation type="journal article" date="2021" name="PeerJ">
        <title>Extensive microbial diversity within the chicken gut microbiome revealed by metagenomics and culture.</title>
        <authorList>
            <person name="Gilroy R."/>
            <person name="Ravi A."/>
            <person name="Getino M."/>
            <person name="Pursley I."/>
            <person name="Horton D.L."/>
            <person name="Alikhan N.F."/>
            <person name="Baker D."/>
            <person name="Gharbi K."/>
            <person name="Hall N."/>
            <person name="Watson M."/>
            <person name="Adriaenssens E.M."/>
            <person name="Foster-Nyarko E."/>
            <person name="Jarju S."/>
            <person name="Secka A."/>
            <person name="Antonio M."/>
            <person name="Oren A."/>
            <person name="Chaudhuri R.R."/>
            <person name="La Ragione R."/>
            <person name="Hildebrand F."/>
            <person name="Pallen M.J."/>
        </authorList>
    </citation>
    <scope>NUCLEOTIDE SEQUENCE</scope>
    <source>
        <strain evidence="3">CHK188-11489</strain>
    </source>
</reference>
<dbReference type="InterPro" id="IPR001296">
    <property type="entry name" value="Glyco_trans_1"/>
</dbReference>
<evidence type="ECO:0000313" key="3">
    <source>
        <dbReference type="EMBL" id="HIZ62473.1"/>
    </source>
</evidence>
<feature type="domain" description="Glycosyltransferase subfamily 4-like N-terminal" evidence="2">
    <location>
        <begin position="24"/>
        <end position="151"/>
    </location>
</feature>
<evidence type="ECO:0000259" key="1">
    <source>
        <dbReference type="Pfam" id="PF00534"/>
    </source>
</evidence>
<dbReference type="SUPFAM" id="SSF53756">
    <property type="entry name" value="UDP-Glycosyltransferase/glycogen phosphorylase"/>
    <property type="match status" value="1"/>
</dbReference>
<feature type="domain" description="Glycosyl transferase family 1" evidence="1">
    <location>
        <begin position="179"/>
        <end position="343"/>
    </location>
</feature>
<keyword evidence="3" id="KW-0808">Transferase</keyword>
<organism evidence="3 4">
    <name type="scientific">Candidatus Gemmiger avistercoris</name>
    <dbReference type="NCBI Taxonomy" id="2838606"/>
    <lineage>
        <taxon>Bacteria</taxon>
        <taxon>Bacillati</taxon>
        <taxon>Bacillota</taxon>
        <taxon>Clostridia</taxon>
        <taxon>Eubacteriales</taxon>
        <taxon>Gemmiger</taxon>
    </lineage>
</organism>
<proteinExistence type="predicted"/>
<gene>
    <name evidence="3" type="ORF">H9724_06880</name>
</gene>
<dbReference type="EMBL" id="DXBF01000055">
    <property type="protein sequence ID" value="HIZ62473.1"/>
    <property type="molecule type" value="Genomic_DNA"/>
</dbReference>
<dbReference type="AlphaFoldDB" id="A0A9D2FJN6"/>
<evidence type="ECO:0000313" key="4">
    <source>
        <dbReference type="Proteomes" id="UP000824105"/>
    </source>
</evidence>
<name>A0A9D2FJN6_9FIRM</name>
<dbReference type="Proteomes" id="UP000824105">
    <property type="component" value="Unassembled WGS sequence"/>
</dbReference>
<dbReference type="InterPro" id="IPR028098">
    <property type="entry name" value="Glyco_trans_4-like_N"/>
</dbReference>
<dbReference type="InterPro" id="IPR050194">
    <property type="entry name" value="Glycosyltransferase_grp1"/>
</dbReference>
<dbReference type="Pfam" id="PF00534">
    <property type="entry name" value="Glycos_transf_1"/>
    <property type="match status" value="1"/>
</dbReference>
<sequence>MKVCHMTSAHDSTDVRIFRKECVSLAAAGYDTYLIAQGESREDRGVHVVGVGPAPKGRLQRMTTFARTVYRRALELDADLYHIHDPELLPYACKLKQRGKKVIFDSHENVPAQFSIKTYLPKPVRRLASIVYKAAETNITKRLDAVAVPCTFDGVNIFEGRAKRVCILANYPILEDFQQPRERTQGKEEICYVGSLTYSRGIQHLVQATFRAGKRLLLVGAFADREFEERVRRMPEYACVTYLGEIPNAQVANAISGCVAGAFTDLNIGQYQHVDTFGVKVYEYISLGLPVLLPDAPYTRAMVKKYKFGVYMQPENVDSLAKAIGYLCSHPEEARQMGENGRRAVEKEFNWKTQEVKLLALYRELQGE</sequence>